<dbReference type="AlphaFoldDB" id="A0A8J5VCI4"/>
<reference evidence="2" key="1">
    <citation type="journal article" date="2021" name="bioRxiv">
        <title>Whole Genome Assembly and Annotation of Northern Wild Rice, Zizania palustris L., Supports a Whole Genome Duplication in the Zizania Genus.</title>
        <authorList>
            <person name="Haas M."/>
            <person name="Kono T."/>
            <person name="Macchietto M."/>
            <person name="Millas R."/>
            <person name="McGilp L."/>
            <person name="Shao M."/>
            <person name="Duquette J."/>
            <person name="Hirsch C.N."/>
            <person name="Kimball J."/>
        </authorList>
    </citation>
    <scope>NUCLEOTIDE SEQUENCE</scope>
    <source>
        <tissue evidence="2">Fresh leaf tissue</tissue>
    </source>
</reference>
<sequence>MKKTLITAVHTLPTRNIGVHECTSIGEVTITMAISRRIEELQGRQLASKTQFKSMATTRPSPRYAKTPSATSYQPTISTFDWTLYEFGKSLWSNSGLGRQLVLGIPTTSDEWWETNTKGHLKREKRTFHYAPPPCLKQWEIMFEKSHVSC</sequence>
<feature type="region of interest" description="Disordered" evidence="1">
    <location>
        <begin position="51"/>
        <end position="71"/>
    </location>
</feature>
<proteinExistence type="predicted"/>
<evidence type="ECO:0000313" key="2">
    <source>
        <dbReference type="EMBL" id="KAG8060675.1"/>
    </source>
</evidence>
<dbReference type="OrthoDB" id="1910266at2759"/>
<dbReference type="EMBL" id="JAAALK010000287">
    <property type="protein sequence ID" value="KAG8060675.1"/>
    <property type="molecule type" value="Genomic_DNA"/>
</dbReference>
<dbReference type="Proteomes" id="UP000729402">
    <property type="component" value="Unassembled WGS sequence"/>
</dbReference>
<feature type="compositionally biased region" description="Polar residues" evidence="1">
    <location>
        <begin position="51"/>
        <end position="60"/>
    </location>
</feature>
<organism evidence="2 3">
    <name type="scientific">Zizania palustris</name>
    <name type="common">Northern wild rice</name>
    <dbReference type="NCBI Taxonomy" id="103762"/>
    <lineage>
        <taxon>Eukaryota</taxon>
        <taxon>Viridiplantae</taxon>
        <taxon>Streptophyta</taxon>
        <taxon>Embryophyta</taxon>
        <taxon>Tracheophyta</taxon>
        <taxon>Spermatophyta</taxon>
        <taxon>Magnoliopsida</taxon>
        <taxon>Liliopsida</taxon>
        <taxon>Poales</taxon>
        <taxon>Poaceae</taxon>
        <taxon>BOP clade</taxon>
        <taxon>Oryzoideae</taxon>
        <taxon>Oryzeae</taxon>
        <taxon>Zizaniinae</taxon>
        <taxon>Zizania</taxon>
    </lineage>
</organism>
<protein>
    <submittedName>
        <fullName evidence="2">Uncharacterized protein</fullName>
    </submittedName>
</protein>
<comment type="caution">
    <text evidence="2">The sequence shown here is derived from an EMBL/GenBank/DDBJ whole genome shotgun (WGS) entry which is preliminary data.</text>
</comment>
<evidence type="ECO:0000256" key="1">
    <source>
        <dbReference type="SAM" id="MobiDB-lite"/>
    </source>
</evidence>
<reference evidence="2" key="2">
    <citation type="submission" date="2021-02" db="EMBL/GenBank/DDBJ databases">
        <authorList>
            <person name="Kimball J.A."/>
            <person name="Haas M.W."/>
            <person name="Macchietto M."/>
            <person name="Kono T."/>
            <person name="Duquette J."/>
            <person name="Shao M."/>
        </authorList>
    </citation>
    <scope>NUCLEOTIDE SEQUENCE</scope>
    <source>
        <tissue evidence="2">Fresh leaf tissue</tissue>
    </source>
</reference>
<name>A0A8J5VCI4_ZIZPA</name>
<accession>A0A8J5VCI4</accession>
<keyword evidence="3" id="KW-1185">Reference proteome</keyword>
<gene>
    <name evidence="2" type="ORF">GUJ93_ZPchr0002g26476</name>
</gene>
<evidence type="ECO:0000313" key="3">
    <source>
        <dbReference type="Proteomes" id="UP000729402"/>
    </source>
</evidence>